<dbReference type="Proteomes" id="UP000027746">
    <property type="component" value="Unassembled WGS sequence"/>
</dbReference>
<evidence type="ECO:0000313" key="12">
    <source>
        <dbReference type="EMBL" id="KEJ95013.1"/>
    </source>
</evidence>
<dbReference type="OrthoDB" id="9791656at2"/>
<gene>
    <name evidence="12" type="ORF">SUH3_23175</name>
</gene>
<dbReference type="GO" id="GO:0006742">
    <property type="term" value="P:NADP+ catabolic process"/>
    <property type="evidence" value="ECO:0007669"/>
    <property type="project" value="TreeGrafter"/>
</dbReference>
<dbReference type="Gene3D" id="3.90.79.20">
    <property type="match status" value="1"/>
</dbReference>
<dbReference type="InterPro" id="IPR050241">
    <property type="entry name" value="NAD-cap_RNA_hydrolase_NudC"/>
</dbReference>
<evidence type="ECO:0000256" key="9">
    <source>
        <dbReference type="ARBA" id="ARBA00023679"/>
    </source>
</evidence>
<dbReference type="InterPro" id="IPR020084">
    <property type="entry name" value="NUDIX_hydrolase_CS"/>
</dbReference>
<feature type="domain" description="Nudix hydrolase" evidence="11">
    <location>
        <begin position="183"/>
        <end position="314"/>
    </location>
</feature>
<dbReference type="InterPro" id="IPR015375">
    <property type="entry name" value="NADH_PPase-like_N"/>
</dbReference>
<comment type="cofactor">
    <cofactor evidence="1">
        <name>Mg(2+)</name>
        <dbReference type="ChEBI" id="CHEBI:18420"/>
    </cofactor>
</comment>
<dbReference type="NCBIfam" id="NF001299">
    <property type="entry name" value="PRK00241.1"/>
    <property type="match status" value="1"/>
</dbReference>
<sequence length="322" mass="35507">MRHAETVTFGGSALDRAGEIRANPQAIAEARAHPDARAIVLWRGKPLIVRIRPTILMRLPMDHPILKDATDAPIFLGREDGAPRFAFDLSKWEPDQTDMAALGGFLDPSEQHHPTLDDLEVFAELRRIMTWLSPRDAELAATAKAILGWHDSHGFCAKCGAASEIADAGWRRACPACHTSHFPRTDPVVIMLITHGNSVLMGRSPGWPDGMYSLLAGFVEPGETLEAAVRREVFEESGVRVGQVDYLASQPWPFPASLMFGCHGVATTDEIQIDPVEIEDAMWVSREEMVQAFAGEHPRLLPARKGAIAHFLLENWLADTLD</sequence>
<dbReference type="EMBL" id="JAMD01000008">
    <property type="protein sequence ID" value="KEJ95013.1"/>
    <property type="molecule type" value="Genomic_DNA"/>
</dbReference>
<dbReference type="PROSITE" id="PS51462">
    <property type="entry name" value="NUDIX"/>
    <property type="match status" value="1"/>
</dbReference>
<evidence type="ECO:0000256" key="3">
    <source>
        <dbReference type="ARBA" id="ARBA00009595"/>
    </source>
</evidence>
<dbReference type="Pfam" id="PF09297">
    <property type="entry name" value="Zn_ribbon_NUD"/>
    <property type="match status" value="1"/>
</dbReference>
<keyword evidence="7" id="KW-0460">Magnesium</keyword>
<evidence type="ECO:0000256" key="4">
    <source>
        <dbReference type="ARBA" id="ARBA00012381"/>
    </source>
</evidence>
<evidence type="ECO:0000256" key="6">
    <source>
        <dbReference type="ARBA" id="ARBA00022801"/>
    </source>
</evidence>
<name>A0A073IXH0_9RHOB</name>
<dbReference type="PROSITE" id="PS00893">
    <property type="entry name" value="NUDIX_BOX"/>
    <property type="match status" value="1"/>
</dbReference>
<accession>A0A073IXH0</accession>
<evidence type="ECO:0000256" key="10">
    <source>
        <dbReference type="RuleBase" id="RU003476"/>
    </source>
</evidence>
<dbReference type="GO" id="GO:0046872">
    <property type="term" value="F:metal ion binding"/>
    <property type="evidence" value="ECO:0007669"/>
    <property type="project" value="UniProtKB-KW"/>
</dbReference>
<dbReference type="GO" id="GO:0005829">
    <property type="term" value="C:cytosol"/>
    <property type="evidence" value="ECO:0007669"/>
    <property type="project" value="TreeGrafter"/>
</dbReference>
<dbReference type="SUPFAM" id="SSF55811">
    <property type="entry name" value="Nudix"/>
    <property type="match status" value="1"/>
</dbReference>
<dbReference type="Pfam" id="PF00293">
    <property type="entry name" value="NUDIX"/>
    <property type="match status" value="1"/>
</dbReference>
<keyword evidence="6 10" id="KW-0378">Hydrolase</keyword>
<organism evidence="12 13">
    <name type="scientific">Pseudosulfitobacter pseudonitzschiae</name>
    <dbReference type="NCBI Taxonomy" id="1402135"/>
    <lineage>
        <taxon>Bacteria</taxon>
        <taxon>Pseudomonadati</taxon>
        <taxon>Pseudomonadota</taxon>
        <taxon>Alphaproteobacteria</taxon>
        <taxon>Rhodobacterales</taxon>
        <taxon>Roseobacteraceae</taxon>
        <taxon>Pseudosulfitobacter</taxon>
    </lineage>
</organism>
<dbReference type="RefSeq" id="WP_037927873.1">
    <property type="nucleotide sequence ID" value="NZ_CP054599.1"/>
</dbReference>
<dbReference type="GeneID" id="68868652"/>
<dbReference type="GO" id="GO:0035529">
    <property type="term" value="F:NADH pyrophosphatase activity"/>
    <property type="evidence" value="ECO:0007669"/>
    <property type="project" value="TreeGrafter"/>
</dbReference>
<evidence type="ECO:0000259" key="11">
    <source>
        <dbReference type="PROSITE" id="PS51462"/>
    </source>
</evidence>
<dbReference type="PANTHER" id="PTHR42904:SF6">
    <property type="entry name" value="NAD-CAPPED RNA HYDROLASE NUDT12"/>
    <property type="match status" value="1"/>
</dbReference>
<evidence type="ECO:0000256" key="1">
    <source>
        <dbReference type="ARBA" id="ARBA00001946"/>
    </source>
</evidence>
<keyword evidence="5" id="KW-0479">Metal-binding</keyword>
<keyword evidence="13" id="KW-1185">Reference proteome</keyword>
<dbReference type="Gene3D" id="3.90.79.10">
    <property type="entry name" value="Nucleoside Triphosphate Pyrophosphohydrolase"/>
    <property type="match status" value="1"/>
</dbReference>
<keyword evidence="8" id="KW-0520">NAD</keyword>
<comment type="catalytic activity">
    <reaction evidence="9">
        <text>a 5'-end NAD(+)-phospho-ribonucleoside in mRNA + H2O = a 5'-end phospho-adenosine-phospho-ribonucleoside in mRNA + beta-nicotinamide D-ribonucleotide + 2 H(+)</text>
        <dbReference type="Rhea" id="RHEA:60876"/>
        <dbReference type="Rhea" id="RHEA-COMP:15698"/>
        <dbReference type="Rhea" id="RHEA-COMP:15719"/>
        <dbReference type="ChEBI" id="CHEBI:14649"/>
        <dbReference type="ChEBI" id="CHEBI:15377"/>
        <dbReference type="ChEBI" id="CHEBI:15378"/>
        <dbReference type="ChEBI" id="CHEBI:144029"/>
        <dbReference type="ChEBI" id="CHEBI:144051"/>
    </reaction>
    <physiologicalReaction direction="left-to-right" evidence="9">
        <dbReference type="Rhea" id="RHEA:60877"/>
    </physiologicalReaction>
</comment>
<dbReference type="GO" id="GO:0019677">
    <property type="term" value="P:NAD+ catabolic process"/>
    <property type="evidence" value="ECO:0007669"/>
    <property type="project" value="TreeGrafter"/>
</dbReference>
<dbReference type="PRINTS" id="PR00502">
    <property type="entry name" value="NUDIXFAMILY"/>
</dbReference>
<comment type="cofactor">
    <cofactor evidence="2">
        <name>Zn(2+)</name>
        <dbReference type="ChEBI" id="CHEBI:29105"/>
    </cofactor>
</comment>
<comment type="caution">
    <text evidence="12">The sequence shown here is derived from an EMBL/GenBank/DDBJ whole genome shotgun (WGS) entry which is preliminary data.</text>
</comment>
<reference evidence="12 13" key="1">
    <citation type="submission" date="2014-01" db="EMBL/GenBank/DDBJ databases">
        <title>Sulfitobacter sp. H3 (MCCC 1A00686) Genome Sequencing.</title>
        <authorList>
            <person name="Lai Q."/>
            <person name="Hong Z."/>
        </authorList>
    </citation>
    <scope>NUCLEOTIDE SEQUENCE [LARGE SCALE GENOMIC DNA]</scope>
    <source>
        <strain evidence="12 13">H3</strain>
    </source>
</reference>
<dbReference type="InterPro" id="IPR015797">
    <property type="entry name" value="NUDIX_hydrolase-like_dom_sf"/>
</dbReference>
<dbReference type="InterPro" id="IPR015376">
    <property type="entry name" value="Znr_NADH_PPase"/>
</dbReference>
<dbReference type="InterPro" id="IPR049734">
    <property type="entry name" value="NudC-like_C"/>
</dbReference>
<dbReference type="InterPro" id="IPR000086">
    <property type="entry name" value="NUDIX_hydrolase_dom"/>
</dbReference>
<dbReference type="CDD" id="cd03429">
    <property type="entry name" value="NUDIX_NADH_pyrophosphatase_Nudt13"/>
    <property type="match status" value="1"/>
</dbReference>
<dbReference type="InterPro" id="IPR020476">
    <property type="entry name" value="Nudix_hydrolase"/>
</dbReference>
<dbReference type="AlphaFoldDB" id="A0A073IXH0"/>
<dbReference type="PANTHER" id="PTHR42904">
    <property type="entry name" value="NUDIX HYDROLASE, NUDC SUBFAMILY"/>
    <property type="match status" value="1"/>
</dbReference>
<dbReference type="Pfam" id="PF09296">
    <property type="entry name" value="NUDIX-like"/>
    <property type="match status" value="1"/>
</dbReference>
<evidence type="ECO:0000256" key="8">
    <source>
        <dbReference type="ARBA" id="ARBA00023027"/>
    </source>
</evidence>
<evidence type="ECO:0000256" key="2">
    <source>
        <dbReference type="ARBA" id="ARBA00001947"/>
    </source>
</evidence>
<protein>
    <recommendedName>
        <fullName evidence="4">NAD(+) diphosphatase</fullName>
        <ecNumber evidence="4">3.6.1.22</ecNumber>
    </recommendedName>
</protein>
<proteinExistence type="inferred from homology"/>
<evidence type="ECO:0000256" key="7">
    <source>
        <dbReference type="ARBA" id="ARBA00022842"/>
    </source>
</evidence>
<evidence type="ECO:0000256" key="5">
    <source>
        <dbReference type="ARBA" id="ARBA00022723"/>
    </source>
</evidence>
<evidence type="ECO:0000313" key="13">
    <source>
        <dbReference type="Proteomes" id="UP000027746"/>
    </source>
</evidence>
<comment type="similarity">
    <text evidence="3">Belongs to the Nudix hydrolase family. NudC subfamily.</text>
</comment>
<dbReference type="EC" id="3.6.1.22" evidence="4"/>